<evidence type="ECO:0000259" key="4">
    <source>
        <dbReference type="PROSITE" id="PS51722"/>
    </source>
</evidence>
<dbReference type="InterPro" id="IPR006298">
    <property type="entry name" value="BipA"/>
</dbReference>
<evidence type="ECO:0000256" key="1">
    <source>
        <dbReference type="ARBA" id="ARBA00022741"/>
    </source>
</evidence>
<dbReference type="InterPro" id="IPR048876">
    <property type="entry name" value="BipA_C"/>
</dbReference>
<feature type="domain" description="Tr-type G" evidence="4">
    <location>
        <begin position="2"/>
        <end position="198"/>
    </location>
</feature>
<dbReference type="Pfam" id="PF00679">
    <property type="entry name" value="EFG_C"/>
    <property type="match status" value="1"/>
</dbReference>
<sequence length="595" mass="65511">MQEIRNVAIIAHVDHGKTTLVDALLRQALAVKTDDESGDLIMDSNDLERERGITIFAKNASVEWQGVKINILDTPGHADFGGEVERVLTMADGALLLVDAKEGPMPQTRFVLKKALELGLRVVLVINKMDKPEARPNFVLDEVFNLFIELGATDAQAEFPVVYAVGKNGVASLAPEIESMQNILPVFHTIVDNIPPTKREIEGGFQFLAVSTDLDDYKGRIATGKVHRGVVRTGDNVVHIARDGKVLPMKITSLMTSRGIARVDIDEAAAGDIVHIAGSPNIQIGETFAAIDKPEALPTIHVDPPTIKVMFCVNTSPFMGREGKYVTSRQLRERLWKELERDVALKVEETDSADRFLVSGRGELHLGILIERMRREGYEFQVGKPEVIYHEEEGKKLEPYEQLFIEVPEAHAGVVIERLGSRGAEMRNLLVRDGITHLDFVIATSRLFGYRSKFLTDTKGLGIMNSLFFGYGAAQVGLALPHGSIVSYETGKSTAFALENAQERGGLFIGPGDEVYRGQVVGEASRDEDIEINVCKAKQLTNMRSKSSDGMVVLDPPRILSVDTALEYLGDDELMEVTPQSVRVRKMGEAKRKGS</sequence>
<dbReference type="Pfam" id="PF03144">
    <property type="entry name" value="GTP_EFTU_D2"/>
    <property type="match status" value="1"/>
</dbReference>
<dbReference type="PRINTS" id="PR00315">
    <property type="entry name" value="ELONGATNFCT"/>
</dbReference>
<organism evidence="5 6">
    <name type="scientific">Candidatus Vogelbacteria bacterium CG10_big_fil_rev_8_21_14_0_10_51_16</name>
    <dbReference type="NCBI Taxonomy" id="1975045"/>
    <lineage>
        <taxon>Bacteria</taxon>
        <taxon>Candidatus Vogeliibacteriota</taxon>
    </lineage>
</organism>
<dbReference type="Gene3D" id="2.40.50.250">
    <property type="entry name" value="bipa protein"/>
    <property type="match status" value="1"/>
</dbReference>
<evidence type="ECO:0000313" key="6">
    <source>
        <dbReference type="Proteomes" id="UP000228767"/>
    </source>
</evidence>
<dbReference type="Gene3D" id="2.40.30.10">
    <property type="entry name" value="Translation factors"/>
    <property type="match status" value="1"/>
</dbReference>
<dbReference type="Pfam" id="PF14492">
    <property type="entry name" value="EFG_III"/>
    <property type="match status" value="1"/>
</dbReference>
<dbReference type="Gene3D" id="3.30.70.870">
    <property type="entry name" value="Elongation Factor G (Translational Gtpase), domain 3"/>
    <property type="match status" value="1"/>
</dbReference>
<dbReference type="NCBIfam" id="TIGR00231">
    <property type="entry name" value="small_GTP"/>
    <property type="match status" value="1"/>
</dbReference>
<dbReference type="InterPro" id="IPR004161">
    <property type="entry name" value="EFTu-like_2"/>
</dbReference>
<dbReference type="Gene3D" id="3.40.50.300">
    <property type="entry name" value="P-loop containing nucleotide triphosphate hydrolases"/>
    <property type="match status" value="1"/>
</dbReference>
<dbReference type="GO" id="GO:0005525">
    <property type="term" value="F:GTP binding"/>
    <property type="evidence" value="ECO:0007669"/>
    <property type="project" value="UniProtKB-KW"/>
</dbReference>
<dbReference type="CDD" id="cd03710">
    <property type="entry name" value="BipA_TypA_C"/>
    <property type="match status" value="1"/>
</dbReference>
<dbReference type="GO" id="GO:0005829">
    <property type="term" value="C:cytosol"/>
    <property type="evidence" value="ECO:0007669"/>
    <property type="project" value="TreeGrafter"/>
</dbReference>
<dbReference type="FunFam" id="2.40.50.250:FF:000001">
    <property type="entry name" value="GTP-binding protein TypA"/>
    <property type="match status" value="1"/>
</dbReference>
<dbReference type="InterPro" id="IPR000640">
    <property type="entry name" value="EFG_V-like"/>
</dbReference>
<comment type="caution">
    <text evidence="5">The sequence shown here is derived from an EMBL/GenBank/DDBJ whole genome shotgun (WGS) entry which is preliminary data.</text>
</comment>
<dbReference type="EMBL" id="PCYI01000004">
    <property type="protein sequence ID" value="PIR45172.1"/>
    <property type="molecule type" value="Genomic_DNA"/>
</dbReference>
<dbReference type="InterPro" id="IPR047042">
    <property type="entry name" value="BipA_II"/>
</dbReference>
<dbReference type="InterPro" id="IPR035647">
    <property type="entry name" value="EFG_III/V"/>
</dbReference>
<dbReference type="InterPro" id="IPR005225">
    <property type="entry name" value="Small_GTP-bd"/>
</dbReference>
<keyword evidence="1" id="KW-0547">Nucleotide-binding</keyword>
<evidence type="ECO:0000256" key="3">
    <source>
        <dbReference type="ARBA" id="ARBA00035722"/>
    </source>
</evidence>
<dbReference type="PANTHER" id="PTHR42908">
    <property type="entry name" value="TRANSLATION ELONGATION FACTOR-RELATED"/>
    <property type="match status" value="1"/>
</dbReference>
<dbReference type="InterPro" id="IPR042116">
    <property type="entry name" value="TypA/BipA_C"/>
</dbReference>
<dbReference type="InterPro" id="IPR041095">
    <property type="entry name" value="EFG_II"/>
</dbReference>
<dbReference type="CDD" id="cd03691">
    <property type="entry name" value="BipA_TypA_II"/>
    <property type="match status" value="1"/>
</dbReference>
<dbReference type="CDD" id="cd16263">
    <property type="entry name" value="BipA_III"/>
    <property type="match status" value="1"/>
</dbReference>
<dbReference type="PANTHER" id="PTHR42908:SF8">
    <property type="entry name" value="TR-TYPE G DOMAIN-CONTAINING PROTEIN"/>
    <property type="match status" value="1"/>
</dbReference>
<name>A0A2H0RF52_9BACT</name>
<gene>
    <name evidence="5" type="primary">typA</name>
    <name evidence="5" type="ORF">COV10_00650</name>
</gene>
<dbReference type="InterPro" id="IPR027417">
    <property type="entry name" value="P-loop_NTPase"/>
</dbReference>
<dbReference type="InterPro" id="IPR047041">
    <property type="entry name" value="BipA_GTP-bd_dom"/>
</dbReference>
<dbReference type="Gene3D" id="3.30.70.240">
    <property type="match status" value="1"/>
</dbReference>
<reference evidence="5 6" key="1">
    <citation type="submission" date="2017-09" db="EMBL/GenBank/DDBJ databases">
        <title>Depth-based differentiation of microbial function through sediment-hosted aquifers and enrichment of novel symbionts in the deep terrestrial subsurface.</title>
        <authorList>
            <person name="Probst A.J."/>
            <person name="Ladd B."/>
            <person name="Jarett J.K."/>
            <person name="Geller-Mcgrath D.E."/>
            <person name="Sieber C.M."/>
            <person name="Emerson J.B."/>
            <person name="Anantharaman K."/>
            <person name="Thomas B.C."/>
            <person name="Malmstrom R."/>
            <person name="Stieglmeier M."/>
            <person name="Klingl A."/>
            <person name="Woyke T."/>
            <person name="Ryan C.M."/>
            <person name="Banfield J.F."/>
        </authorList>
    </citation>
    <scope>NUCLEOTIDE SEQUENCE [LARGE SCALE GENOMIC DNA]</scope>
    <source>
        <strain evidence="5">CG10_big_fil_rev_8_21_14_0_10_51_16</strain>
    </source>
</reference>
<dbReference type="FunFam" id="3.40.50.300:FF:000055">
    <property type="entry name" value="GTP-binding protein TypA"/>
    <property type="match status" value="1"/>
</dbReference>
<dbReference type="NCBIfam" id="TIGR01394">
    <property type="entry name" value="TypA_BipA"/>
    <property type="match status" value="1"/>
</dbReference>
<keyword evidence="2" id="KW-0342">GTP-binding</keyword>
<dbReference type="SUPFAM" id="SSF50447">
    <property type="entry name" value="Translation proteins"/>
    <property type="match status" value="1"/>
</dbReference>
<dbReference type="SUPFAM" id="SSF54980">
    <property type="entry name" value="EF-G C-terminal domain-like"/>
    <property type="match status" value="2"/>
</dbReference>
<dbReference type="GO" id="GO:0003924">
    <property type="term" value="F:GTPase activity"/>
    <property type="evidence" value="ECO:0007669"/>
    <property type="project" value="InterPro"/>
</dbReference>
<dbReference type="InterPro" id="IPR047043">
    <property type="entry name" value="BipA_III"/>
</dbReference>
<proteinExistence type="predicted"/>
<dbReference type="PROSITE" id="PS00301">
    <property type="entry name" value="G_TR_1"/>
    <property type="match status" value="1"/>
</dbReference>
<dbReference type="GO" id="GO:1990904">
    <property type="term" value="C:ribonucleoprotein complex"/>
    <property type="evidence" value="ECO:0007669"/>
    <property type="project" value="TreeGrafter"/>
</dbReference>
<accession>A0A2H0RF52</accession>
<evidence type="ECO:0000313" key="5">
    <source>
        <dbReference type="EMBL" id="PIR45172.1"/>
    </source>
</evidence>
<dbReference type="InterPro" id="IPR035651">
    <property type="entry name" value="BipA_V"/>
</dbReference>
<dbReference type="InterPro" id="IPR031157">
    <property type="entry name" value="G_TR_CS"/>
</dbReference>
<dbReference type="PROSITE" id="PS51722">
    <property type="entry name" value="G_TR_2"/>
    <property type="match status" value="1"/>
</dbReference>
<evidence type="ECO:0000256" key="2">
    <source>
        <dbReference type="ARBA" id="ARBA00023134"/>
    </source>
</evidence>
<dbReference type="SUPFAM" id="SSF52540">
    <property type="entry name" value="P-loop containing nucleoside triphosphate hydrolases"/>
    <property type="match status" value="1"/>
</dbReference>
<dbReference type="Proteomes" id="UP000228767">
    <property type="component" value="Unassembled WGS sequence"/>
</dbReference>
<dbReference type="Pfam" id="PF21018">
    <property type="entry name" value="BipA_C"/>
    <property type="match status" value="1"/>
</dbReference>
<dbReference type="CDD" id="cd01891">
    <property type="entry name" value="TypA_BipA"/>
    <property type="match status" value="1"/>
</dbReference>
<dbReference type="Pfam" id="PF00009">
    <property type="entry name" value="GTP_EFTU"/>
    <property type="match status" value="1"/>
</dbReference>
<dbReference type="AlphaFoldDB" id="A0A2H0RF52"/>
<protein>
    <recommendedName>
        <fullName evidence="3">50S ribosomal subunit assembly factor BipA</fullName>
    </recommendedName>
</protein>
<dbReference type="InterPro" id="IPR000795">
    <property type="entry name" value="T_Tr_GTP-bd_dom"/>
</dbReference>
<dbReference type="InterPro" id="IPR009000">
    <property type="entry name" value="Transl_B-barrel_sf"/>
</dbReference>
<dbReference type="FunFam" id="3.30.70.870:FF:000003">
    <property type="entry name" value="GTP-binding protein TypA"/>
    <property type="match status" value="1"/>
</dbReference>